<feature type="transmembrane region" description="Helical" evidence="1">
    <location>
        <begin position="51"/>
        <end position="72"/>
    </location>
</feature>
<comment type="caution">
    <text evidence="2">The sequence shown here is derived from an EMBL/GenBank/DDBJ whole genome shotgun (WGS) entry which is preliminary data.</text>
</comment>
<evidence type="ECO:0000256" key="1">
    <source>
        <dbReference type="SAM" id="Phobius"/>
    </source>
</evidence>
<dbReference type="Proteomes" id="UP000661077">
    <property type="component" value="Unassembled WGS sequence"/>
</dbReference>
<feature type="transmembrane region" description="Helical" evidence="1">
    <location>
        <begin position="84"/>
        <end position="109"/>
    </location>
</feature>
<proteinExistence type="predicted"/>
<keyword evidence="1" id="KW-1133">Transmembrane helix</keyword>
<keyword evidence="1" id="KW-0812">Transmembrane</keyword>
<name>A0ABS1WYS9_9GAMM</name>
<keyword evidence="1" id="KW-0472">Membrane</keyword>
<evidence type="ECO:0000313" key="3">
    <source>
        <dbReference type="Proteomes" id="UP000661077"/>
    </source>
</evidence>
<dbReference type="RefSeq" id="WP_203168220.1">
    <property type="nucleotide sequence ID" value="NZ_JAEVLS010000003.1"/>
</dbReference>
<dbReference type="PROSITE" id="PS51257">
    <property type="entry name" value="PROKAR_LIPOPROTEIN"/>
    <property type="match status" value="1"/>
</dbReference>
<accession>A0ABS1WYS9</accession>
<organism evidence="2 3">
    <name type="scientific">Steroidobacter gossypii</name>
    <dbReference type="NCBI Taxonomy" id="2805490"/>
    <lineage>
        <taxon>Bacteria</taxon>
        <taxon>Pseudomonadati</taxon>
        <taxon>Pseudomonadota</taxon>
        <taxon>Gammaproteobacteria</taxon>
        <taxon>Steroidobacterales</taxon>
        <taxon>Steroidobacteraceae</taxon>
        <taxon>Steroidobacter</taxon>
    </lineage>
</organism>
<gene>
    <name evidence="2" type="ORF">JM946_15475</name>
</gene>
<protein>
    <submittedName>
        <fullName evidence="2">Uncharacterized protein</fullName>
    </submittedName>
</protein>
<sequence length="116" mass="12304">MQHRFTATTFLVSGGLLVWMANFTFVYVFAALACARGFADVDLLGLPVVPLASLVATSLAGAVTAMIVRRGLVLHRESDEHTRFIGFVTWAGGALALVALVLLVIPALVVSACPQY</sequence>
<keyword evidence="3" id="KW-1185">Reference proteome</keyword>
<evidence type="ECO:0000313" key="2">
    <source>
        <dbReference type="EMBL" id="MBM0106134.1"/>
    </source>
</evidence>
<reference evidence="2 3" key="1">
    <citation type="journal article" date="2021" name="Int. J. Syst. Evol. Microbiol.">
        <title>Steroidobacter gossypii sp. nov., isolated from soil of cotton cropping field.</title>
        <authorList>
            <person name="Huang R."/>
            <person name="Yang S."/>
            <person name="Zhen C."/>
            <person name="Liu W."/>
        </authorList>
    </citation>
    <scope>NUCLEOTIDE SEQUENCE [LARGE SCALE GENOMIC DNA]</scope>
    <source>
        <strain evidence="2 3">S1-65</strain>
    </source>
</reference>
<dbReference type="EMBL" id="JAEVLS010000003">
    <property type="protein sequence ID" value="MBM0106134.1"/>
    <property type="molecule type" value="Genomic_DNA"/>
</dbReference>